<evidence type="ECO:0000313" key="3">
    <source>
        <dbReference type="Proteomes" id="UP000305222"/>
    </source>
</evidence>
<reference evidence="2 3" key="1">
    <citation type="journal article" date="2019" name="Environ. Microbiol.">
        <title>An active ?-lactamase is a part of an orchestrated cell wall stress resistance network of Bacillus subtilis and related rhizosphere species.</title>
        <authorList>
            <person name="Bucher T."/>
            <person name="Keren-Paz A."/>
            <person name="Hausser J."/>
            <person name="Olender T."/>
            <person name="Cytryn E."/>
            <person name="Kolodkin-Gal I."/>
        </authorList>
    </citation>
    <scope>NUCLEOTIDE SEQUENCE [LARGE SCALE GENOMIC DNA]</scope>
    <source>
        <strain evidence="2 3">I5</strain>
    </source>
</reference>
<dbReference type="EMBL" id="SZON01001509">
    <property type="protein sequence ID" value="TKI90819.1"/>
    <property type="molecule type" value="Genomic_DNA"/>
</dbReference>
<gene>
    <name evidence="2" type="ORF">FC699_23265</name>
</gene>
<proteinExistence type="predicted"/>
<feature type="transmembrane region" description="Helical" evidence="1">
    <location>
        <begin position="6"/>
        <end position="24"/>
    </location>
</feature>
<organism evidence="2 3">
    <name type="scientific">Bacillus wiedmannii</name>
    <dbReference type="NCBI Taxonomy" id="1890302"/>
    <lineage>
        <taxon>Bacteria</taxon>
        <taxon>Bacillati</taxon>
        <taxon>Bacillota</taxon>
        <taxon>Bacilli</taxon>
        <taxon>Bacillales</taxon>
        <taxon>Bacillaceae</taxon>
        <taxon>Bacillus</taxon>
        <taxon>Bacillus cereus group</taxon>
    </lineage>
</organism>
<accession>A0A4U3ASI7</accession>
<dbReference type="Proteomes" id="UP000305222">
    <property type="component" value="Unassembled WGS sequence"/>
</dbReference>
<comment type="caution">
    <text evidence="2">The sequence shown here is derived from an EMBL/GenBank/DDBJ whole genome shotgun (WGS) entry which is preliminary data.</text>
</comment>
<keyword evidence="1" id="KW-0472">Membrane</keyword>
<protein>
    <submittedName>
        <fullName evidence="2">Uncharacterized protein</fullName>
    </submittedName>
</protein>
<keyword evidence="1" id="KW-0812">Transmembrane</keyword>
<evidence type="ECO:0000256" key="1">
    <source>
        <dbReference type="SAM" id="Phobius"/>
    </source>
</evidence>
<evidence type="ECO:0000313" key="2">
    <source>
        <dbReference type="EMBL" id="TKI90819.1"/>
    </source>
</evidence>
<keyword evidence="1" id="KW-1133">Transmembrane helix</keyword>
<sequence>MQINDIISLIAMVATVVSTVIAVIQTKKCNEIKKEIINIKSETYNMVRSSDKSETTLTNSGKNSGVIAKKVEGGVKLGGK</sequence>
<dbReference type="AlphaFoldDB" id="A0A4U3ASI7"/>
<name>A0A4U3ASI7_9BACI</name>